<dbReference type="GeneID" id="26236100"/>
<keyword evidence="2" id="KW-0479">Metal-binding</keyword>
<dbReference type="Gene3D" id="3.40.1210.10">
    <property type="entry name" value="Survival protein SurE-like phosphatase/nucleotidase"/>
    <property type="match status" value="1"/>
</dbReference>
<evidence type="ECO:0000259" key="5">
    <source>
        <dbReference type="Pfam" id="PF01975"/>
    </source>
</evidence>
<feature type="chain" id="PRO_5031515215" evidence="4">
    <location>
        <begin position="16"/>
        <end position="295"/>
    </location>
</feature>
<evidence type="ECO:0000313" key="7">
    <source>
        <dbReference type="Proteomes" id="UP000595662"/>
    </source>
</evidence>
<dbReference type="PANTHER" id="PTHR30457">
    <property type="entry name" value="5'-NUCLEOTIDASE SURE"/>
    <property type="match status" value="1"/>
</dbReference>
<dbReference type="InterPro" id="IPR030048">
    <property type="entry name" value="SurE"/>
</dbReference>
<keyword evidence="3" id="KW-0378">Hydrolase</keyword>
<evidence type="ECO:0000313" key="6">
    <source>
        <dbReference type="EMBL" id="QQK40815.1"/>
    </source>
</evidence>
<dbReference type="OMA" id="ACEFNSC"/>
<dbReference type="KEGG" id="pdp:PDIP_77840"/>
<name>A0A7T6XGT5_PENDI</name>
<evidence type="ECO:0000256" key="1">
    <source>
        <dbReference type="ARBA" id="ARBA00011062"/>
    </source>
</evidence>
<dbReference type="SUPFAM" id="SSF64167">
    <property type="entry name" value="SurE-like"/>
    <property type="match status" value="1"/>
</dbReference>
<keyword evidence="4" id="KW-0732">Signal</keyword>
<feature type="domain" description="Survival protein SurE-like phosphatase/nucleotidase" evidence="5">
    <location>
        <begin position="18"/>
        <end position="214"/>
    </location>
</feature>
<gene>
    <name evidence="6" type="ORF">Pdw03_3669</name>
</gene>
<dbReference type="InterPro" id="IPR002828">
    <property type="entry name" value="SurE-like_Pase/nucleotidase"/>
</dbReference>
<dbReference type="GO" id="GO:0046872">
    <property type="term" value="F:metal ion binding"/>
    <property type="evidence" value="ECO:0007669"/>
    <property type="project" value="UniProtKB-KW"/>
</dbReference>
<feature type="signal peptide" evidence="4">
    <location>
        <begin position="1"/>
        <end position="15"/>
    </location>
</feature>
<dbReference type="PANTHER" id="PTHR30457:SF0">
    <property type="entry name" value="PHOSPHATASE, PUTATIVE (AFU_ORTHOLOGUE AFUA_4G01070)-RELATED"/>
    <property type="match status" value="1"/>
</dbReference>
<dbReference type="Proteomes" id="UP000595662">
    <property type="component" value="Chromosome 1"/>
</dbReference>
<evidence type="ECO:0000256" key="3">
    <source>
        <dbReference type="ARBA" id="ARBA00022801"/>
    </source>
</evidence>
<dbReference type="VEuPathDB" id="FungiDB:PDIP_77840"/>
<organism evidence="6 7">
    <name type="scientific">Penicillium digitatum</name>
    <name type="common">Green mold</name>
    <dbReference type="NCBI Taxonomy" id="36651"/>
    <lineage>
        <taxon>Eukaryota</taxon>
        <taxon>Fungi</taxon>
        <taxon>Dikarya</taxon>
        <taxon>Ascomycota</taxon>
        <taxon>Pezizomycotina</taxon>
        <taxon>Eurotiomycetes</taxon>
        <taxon>Eurotiomycetidae</taxon>
        <taxon>Eurotiales</taxon>
        <taxon>Aspergillaceae</taxon>
        <taxon>Penicillium</taxon>
    </lineage>
</organism>
<reference evidence="6 7" key="1">
    <citation type="submission" date="2020-08" db="EMBL/GenBank/DDBJ databases">
        <title>The completed genome sequence of the pathogenic ascomycete fungus Penicillium digitatum.</title>
        <authorList>
            <person name="Wang M."/>
        </authorList>
    </citation>
    <scope>NUCLEOTIDE SEQUENCE [LARGE SCALE GENOMIC DNA]</scope>
    <source>
        <strain evidence="6 7">PdW03</strain>
    </source>
</reference>
<evidence type="ECO:0000256" key="4">
    <source>
        <dbReference type="SAM" id="SignalP"/>
    </source>
</evidence>
<comment type="similarity">
    <text evidence="1">Belongs to the SurE nucleotidase family.</text>
</comment>
<dbReference type="RefSeq" id="XP_014531941.1">
    <property type="nucleotide sequence ID" value="XM_014676455.1"/>
</dbReference>
<evidence type="ECO:0000256" key="2">
    <source>
        <dbReference type="ARBA" id="ARBA00022723"/>
    </source>
</evidence>
<dbReference type="InterPro" id="IPR036523">
    <property type="entry name" value="SurE-like_sf"/>
</dbReference>
<dbReference type="AlphaFoldDB" id="A0A7T6XGT5"/>
<proteinExistence type="inferred from homology"/>
<dbReference type="GO" id="GO:0008252">
    <property type="term" value="F:nucleotidase activity"/>
    <property type="evidence" value="ECO:0007669"/>
    <property type="project" value="InterPro"/>
</dbReference>
<sequence length="295" mass="30605">MRFDILAIFPLAASAVNIISSNDDGWAEANIRALFESLEAADHSVVVSAPAENQSGKGSKEGEPTVLTEACEFNSCPSGSPAVGFNASTPRLGYVNSYPVTSIQYGIDTRGPEFFDGPPDLAVTGPNVGSNIGLTAFISGTVGAATYAAKNGIPAIAFSGASGSPTSWDSERPHYSDVYADLATNLTNQVIAAGKPYLPEDIWLNVNFGRVTDECANAADFSFVLSRINVPVPLVSGDDVSTCGRSRLPNELEVSLASGCYASVSVGAAASKRDADAETQGAVLKKLSNLLTCLP</sequence>
<dbReference type="EMBL" id="CP060774">
    <property type="protein sequence ID" value="QQK40815.1"/>
    <property type="molecule type" value="Genomic_DNA"/>
</dbReference>
<accession>A0A7T6XGT5</accession>
<dbReference type="Pfam" id="PF01975">
    <property type="entry name" value="SurE"/>
    <property type="match status" value="1"/>
</dbReference>
<protein>
    <submittedName>
        <fullName evidence="6">Survival protein SurE-like phosphatase/nucleotidase</fullName>
    </submittedName>
</protein>